<dbReference type="EMBL" id="JACHMB010000001">
    <property type="protein sequence ID" value="MBB5775658.1"/>
    <property type="molecule type" value="Genomic_DNA"/>
</dbReference>
<protein>
    <submittedName>
        <fullName evidence="2">Site-specific recombinase XerC</fullName>
    </submittedName>
</protein>
<dbReference type="RefSeq" id="WP_246554366.1">
    <property type="nucleotide sequence ID" value="NZ_JACHMB010000001.1"/>
</dbReference>
<accession>A0A7W9G1W3</accession>
<dbReference type="AlphaFoldDB" id="A0A7W9G1W3"/>
<name>A0A7W9G1W3_9ACTN</name>
<dbReference type="GO" id="GO:0003677">
    <property type="term" value="F:DNA binding"/>
    <property type="evidence" value="ECO:0007669"/>
    <property type="project" value="UniProtKB-KW"/>
</dbReference>
<reference evidence="2 3" key="1">
    <citation type="submission" date="2020-08" db="EMBL/GenBank/DDBJ databases">
        <title>Sequencing the genomes of 1000 actinobacteria strains.</title>
        <authorList>
            <person name="Klenk H.-P."/>
        </authorList>
    </citation>
    <scope>NUCLEOTIDE SEQUENCE [LARGE SCALE GENOMIC DNA]</scope>
    <source>
        <strain evidence="2 3">DSM 45507</strain>
    </source>
</reference>
<evidence type="ECO:0000313" key="3">
    <source>
        <dbReference type="Proteomes" id="UP000579153"/>
    </source>
</evidence>
<sequence>MRLALHALTLRLDGKAATSTTIARKRAVFHAFLEYAVELDELPANPLHKIKWKPPKTTETVDPALW</sequence>
<dbReference type="Gene3D" id="1.10.150.130">
    <property type="match status" value="1"/>
</dbReference>
<evidence type="ECO:0000313" key="2">
    <source>
        <dbReference type="EMBL" id="MBB5775658.1"/>
    </source>
</evidence>
<gene>
    <name evidence="2" type="ORF">HD596_002414</name>
</gene>
<keyword evidence="1" id="KW-0238">DNA-binding</keyword>
<evidence type="ECO:0000256" key="1">
    <source>
        <dbReference type="ARBA" id="ARBA00023125"/>
    </source>
</evidence>
<dbReference type="Proteomes" id="UP000579153">
    <property type="component" value="Unassembled WGS sequence"/>
</dbReference>
<keyword evidence="3" id="KW-1185">Reference proteome</keyword>
<comment type="caution">
    <text evidence="2">The sequence shown here is derived from an EMBL/GenBank/DDBJ whole genome shotgun (WGS) entry which is preliminary data.</text>
</comment>
<dbReference type="InterPro" id="IPR010998">
    <property type="entry name" value="Integrase_recombinase_N"/>
</dbReference>
<proteinExistence type="predicted"/>
<organism evidence="2 3">
    <name type="scientific">Nonomuraea jabiensis</name>
    <dbReference type="NCBI Taxonomy" id="882448"/>
    <lineage>
        <taxon>Bacteria</taxon>
        <taxon>Bacillati</taxon>
        <taxon>Actinomycetota</taxon>
        <taxon>Actinomycetes</taxon>
        <taxon>Streptosporangiales</taxon>
        <taxon>Streptosporangiaceae</taxon>
        <taxon>Nonomuraea</taxon>
    </lineage>
</organism>